<dbReference type="Pfam" id="PF04824">
    <property type="entry name" value="Rad21_Rec8"/>
    <property type="match status" value="1"/>
</dbReference>
<feature type="domain" description="Rad21/Rec8-like protein C-terminal eukaryotic" evidence="1">
    <location>
        <begin position="34"/>
        <end position="82"/>
    </location>
</feature>
<comment type="caution">
    <text evidence="2">The sequence shown here is derived from an EMBL/GenBank/DDBJ whole genome shotgun (WGS) entry which is preliminary data.</text>
</comment>
<dbReference type="AlphaFoldDB" id="A0A8J2PI44"/>
<accession>A0A8J2PI44</accession>
<evidence type="ECO:0000259" key="1">
    <source>
        <dbReference type="Pfam" id="PF04824"/>
    </source>
</evidence>
<dbReference type="Proteomes" id="UP000708208">
    <property type="component" value="Unassembled WGS sequence"/>
</dbReference>
<reference evidence="2" key="1">
    <citation type="submission" date="2021-06" db="EMBL/GenBank/DDBJ databases">
        <authorList>
            <person name="Hodson N. C."/>
            <person name="Mongue J. A."/>
            <person name="Jaron S. K."/>
        </authorList>
    </citation>
    <scope>NUCLEOTIDE SEQUENCE</scope>
</reference>
<dbReference type="EMBL" id="CAJVCH010364679">
    <property type="protein sequence ID" value="CAG7816250.1"/>
    <property type="molecule type" value="Genomic_DNA"/>
</dbReference>
<name>A0A8J2PI44_9HEXA</name>
<dbReference type="InterPro" id="IPR006909">
    <property type="entry name" value="Rad21/Rec8_C_eu"/>
</dbReference>
<evidence type="ECO:0000313" key="3">
    <source>
        <dbReference type="Proteomes" id="UP000708208"/>
    </source>
</evidence>
<gene>
    <name evidence="2" type="ORF">AFUS01_LOCUS26878</name>
</gene>
<feature type="non-terminal residue" evidence="2">
    <location>
        <position position="1"/>
    </location>
</feature>
<proteinExistence type="predicted"/>
<organism evidence="2 3">
    <name type="scientific">Allacma fusca</name>
    <dbReference type="NCBI Taxonomy" id="39272"/>
    <lineage>
        <taxon>Eukaryota</taxon>
        <taxon>Metazoa</taxon>
        <taxon>Ecdysozoa</taxon>
        <taxon>Arthropoda</taxon>
        <taxon>Hexapoda</taxon>
        <taxon>Collembola</taxon>
        <taxon>Symphypleona</taxon>
        <taxon>Sminthuridae</taxon>
        <taxon>Allacma</taxon>
    </lineage>
</organism>
<keyword evidence="3" id="KW-1185">Reference proteome</keyword>
<evidence type="ECO:0000313" key="2">
    <source>
        <dbReference type="EMBL" id="CAG7816250.1"/>
    </source>
</evidence>
<sequence>AEEIVTPHPQRTVDIIRPLDVAPAVLLHQSDGDNRKTFSEMFPPEVTSRQKAADEFFRLLQLQKEGKVKLHQDVFLGELTIEVLK</sequence>
<protein>
    <recommendedName>
        <fullName evidence="1">Rad21/Rec8-like protein C-terminal eukaryotic domain-containing protein</fullName>
    </recommendedName>
</protein>